<dbReference type="RefSeq" id="WP_230741158.1">
    <property type="nucleotide sequence ID" value="NZ_PGCK01000003.1"/>
</dbReference>
<proteinExistence type="predicted"/>
<evidence type="ECO:0000256" key="1">
    <source>
        <dbReference type="SAM" id="MobiDB-lite"/>
    </source>
</evidence>
<dbReference type="AlphaFoldDB" id="A0AAP2W6J0"/>
<evidence type="ECO:0000313" key="2">
    <source>
        <dbReference type="EMBL" id="MCD1294329.1"/>
    </source>
</evidence>
<protein>
    <submittedName>
        <fullName evidence="2">Uncharacterized protein</fullName>
    </submittedName>
</protein>
<sequence length="206" mass="23279">MGDGIKRVIMQVNDPGKVSPKKPPEKKDEPSSKISVKVDMGDLDRTEEAMAMVLREYRQRPGPDSSPFSESWEPDKSIDIKNSNNGKTIEYSAEIPSHREAGIKPSRSNVLKSLNSLEKDPALHATEEQALMTYIYRDGESTLNKEDFEKVFGAGNDKYKKFEEFETDLKTRKIRPGCNEIIVSMDSDGKILKCIMDGFEVPFKNQ</sequence>
<dbReference type="EMBL" id="PGCK01000003">
    <property type="protein sequence ID" value="MCD1294329.1"/>
    <property type="molecule type" value="Genomic_DNA"/>
</dbReference>
<evidence type="ECO:0000313" key="3">
    <source>
        <dbReference type="Proteomes" id="UP001320159"/>
    </source>
</evidence>
<feature type="region of interest" description="Disordered" evidence="1">
    <location>
        <begin position="56"/>
        <end position="84"/>
    </location>
</feature>
<keyword evidence="3" id="KW-1185">Reference proteome</keyword>
<reference evidence="2 3" key="1">
    <citation type="submission" date="2017-11" db="EMBL/GenBank/DDBJ databases">
        <title>Isolation and Characterization of Family Methanocellaceae Species from Potential Methane Hydrate Area Offshore Southwestern Taiwan.</title>
        <authorList>
            <person name="Zhang W.-L."/>
            <person name="Chen W.-C."/>
            <person name="Lai M.-C."/>
            <person name="Chen S.-C."/>
        </authorList>
    </citation>
    <scope>NUCLEOTIDE SEQUENCE [LARGE SCALE GENOMIC DNA]</scope>
    <source>
        <strain evidence="2 3">CWC-04</strain>
    </source>
</reference>
<gene>
    <name evidence="2" type="ORF">CUJ83_04865</name>
</gene>
<feature type="compositionally biased region" description="Basic and acidic residues" evidence="1">
    <location>
        <begin position="22"/>
        <end position="31"/>
    </location>
</feature>
<feature type="region of interest" description="Disordered" evidence="1">
    <location>
        <begin position="1"/>
        <end position="43"/>
    </location>
</feature>
<dbReference type="Proteomes" id="UP001320159">
    <property type="component" value="Unassembled WGS sequence"/>
</dbReference>
<name>A0AAP2W6J0_9EURY</name>
<accession>A0AAP2W6J0</accession>
<organism evidence="2 3">
    <name type="scientific">Methanooceanicella nereidis</name>
    <dbReference type="NCBI Taxonomy" id="2052831"/>
    <lineage>
        <taxon>Archaea</taxon>
        <taxon>Methanobacteriati</taxon>
        <taxon>Methanobacteriota</taxon>
        <taxon>Stenosarchaea group</taxon>
        <taxon>Methanomicrobia</taxon>
        <taxon>Methanocellales</taxon>
        <taxon>Methanocellaceae</taxon>
        <taxon>Methanooceanicella</taxon>
    </lineage>
</organism>
<comment type="caution">
    <text evidence="2">The sequence shown here is derived from an EMBL/GenBank/DDBJ whole genome shotgun (WGS) entry which is preliminary data.</text>
</comment>